<dbReference type="RefSeq" id="WP_015596664.1">
    <property type="nucleotide sequence ID" value="NC_021172.1"/>
</dbReference>
<dbReference type="EMBL" id="CP005587">
    <property type="protein sequence ID" value="AGK56627.1"/>
    <property type="molecule type" value="Genomic_DNA"/>
</dbReference>
<dbReference type="Gene3D" id="3.40.50.2000">
    <property type="entry name" value="Glycogen Phosphorylase B"/>
    <property type="match status" value="2"/>
</dbReference>
<protein>
    <submittedName>
        <fullName evidence="4">Group 1 glycosyl transferase</fullName>
    </submittedName>
</protein>
<accession>N0B349</accession>
<dbReference type="SUPFAM" id="SSF53756">
    <property type="entry name" value="UDP-Glycosyltransferase/glycogen phosphorylase"/>
    <property type="match status" value="1"/>
</dbReference>
<keyword evidence="1" id="KW-0328">Glycosyltransferase</keyword>
<dbReference type="AlphaFoldDB" id="N0B349"/>
<dbReference type="KEGG" id="hdt:HYPDE_24713"/>
<evidence type="ECO:0000313" key="4">
    <source>
        <dbReference type="EMBL" id="AGK56627.1"/>
    </source>
</evidence>
<sequence>MPKPNPLRFAVLQPGARLHYAVPAILERAGMLQRFYTDFCANVGATRFVGHVWPTCLRPTLVHRMFGRTLPPNLSAAKVRQVRGAVVAWHIGRKLGFEARTGSVSDAVMKRARADHFGGANAIYTVIVNDDIDLCQEAKARGYRIVHEAMLNPDIGLHLAEEYQRFPEIPWTIPSLDQVEDGRKRDRRKYEIADLILVPSEFVYRSVIALGADPSKVAIVPYGINGSWLDAKPNPIPGRVLFVGTVGLLKGNHYLAAASRILRERNVACDIRVVGPVAKHQIRDPLFEGPHYVGQVPRASVQNEFLAADVFVLPTLSEGFALAHLEAMACAVPVITTPNCGSVVRNGIDGFIVPIRDPEALADVIKRIVTNRDLRSRMSQNARARAREHTWEKYGERLLHAFSKLESSGAEQLP</sequence>
<gene>
    <name evidence="4" type="ORF">HYPDE_24713</name>
</gene>
<evidence type="ECO:0000313" key="5">
    <source>
        <dbReference type="Proteomes" id="UP000005952"/>
    </source>
</evidence>
<keyword evidence="2 4" id="KW-0808">Transferase</keyword>
<feature type="domain" description="Glycosyl transferase family 1" evidence="3">
    <location>
        <begin position="239"/>
        <end position="384"/>
    </location>
</feature>
<dbReference type="OrthoDB" id="9781738at2"/>
<reference evidence="4 5" key="1">
    <citation type="journal article" date="2013" name="Genome Announc.">
        <title>Genome sequences for three denitrifying bacterial strains isolated from a uranium- and nitrate-contaminated subsurface environment.</title>
        <authorList>
            <person name="Venkatramanan R."/>
            <person name="Prakash O."/>
            <person name="Woyke T."/>
            <person name="Chain P."/>
            <person name="Goodwin L.A."/>
            <person name="Watson D."/>
            <person name="Brooks S."/>
            <person name="Kostka J.E."/>
            <person name="Green S.J."/>
        </authorList>
    </citation>
    <scope>NUCLEOTIDE SEQUENCE [LARGE SCALE GENOMIC DNA]</scope>
    <source>
        <strain evidence="4 5">1NES1</strain>
    </source>
</reference>
<proteinExistence type="predicted"/>
<dbReference type="InterPro" id="IPR001296">
    <property type="entry name" value="Glyco_trans_1"/>
</dbReference>
<dbReference type="GO" id="GO:0016757">
    <property type="term" value="F:glycosyltransferase activity"/>
    <property type="evidence" value="ECO:0007669"/>
    <property type="project" value="UniProtKB-KW"/>
</dbReference>
<dbReference type="CDD" id="cd03801">
    <property type="entry name" value="GT4_PimA-like"/>
    <property type="match status" value="1"/>
</dbReference>
<dbReference type="eggNOG" id="COG0438">
    <property type="taxonomic scope" value="Bacteria"/>
</dbReference>
<dbReference type="Pfam" id="PF00534">
    <property type="entry name" value="Glycos_transf_1"/>
    <property type="match status" value="1"/>
</dbReference>
<organism evidence="4 5">
    <name type="scientific">Hyphomicrobium denitrificans 1NES1</name>
    <dbReference type="NCBI Taxonomy" id="670307"/>
    <lineage>
        <taxon>Bacteria</taxon>
        <taxon>Pseudomonadati</taxon>
        <taxon>Pseudomonadota</taxon>
        <taxon>Alphaproteobacteria</taxon>
        <taxon>Hyphomicrobiales</taxon>
        <taxon>Hyphomicrobiaceae</taxon>
        <taxon>Hyphomicrobium</taxon>
    </lineage>
</organism>
<dbReference type="PANTHER" id="PTHR12526:SF510">
    <property type="entry name" value="D-INOSITOL 3-PHOSPHATE GLYCOSYLTRANSFERASE"/>
    <property type="match status" value="1"/>
</dbReference>
<name>N0B349_9HYPH</name>
<evidence type="ECO:0000256" key="2">
    <source>
        <dbReference type="ARBA" id="ARBA00022679"/>
    </source>
</evidence>
<evidence type="ECO:0000259" key="3">
    <source>
        <dbReference type="Pfam" id="PF00534"/>
    </source>
</evidence>
<evidence type="ECO:0000256" key="1">
    <source>
        <dbReference type="ARBA" id="ARBA00022676"/>
    </source>
</evidence>
<dbReference type="Proteomes" id="UP000005952">
    <property type="component" value="Chromosome"/>
</dbReference>
<dbReference type="PANTHER" id="PTHR12526">
    <property type="entry name" value="GLYCOSYLTRANSFERASE"/>
    <property type="match status" value="1"/>
</dbReference>
<dbReference type="HOGENOM" id="CLU_009583_37_0_5"/>
<dbReference type="STRING" id="670307.HYPDE_24713"/>
<keyword evidence="5" id="KW-1185">Reference proteome</keyword>